<keyword evidence="1" id="KW-0175">Coiled coil</keyword>
<feature type="domain" description="PAC" evidence="3">
    <location>
        <begin position="312"/>
        <end position="365"/>
    </location>
</feature>
<name>A0A8H7ZYY8_9FUNG</name>
<dbReference type="CDD" id="cd00130">
    <property type="entry name" value="PAS"/>
    <property type="match status" value="1"/>
</dbReference>
<dbReference type="InterPro" id="IPR001610">
    <property type="entry name" value="PAC"/>
</dbReference>
<dbReference type="Gene3D" id="3.30.450.20">
    <property type="entry name" value="PAS domain"/>
    <property type="match status" value="2"/>
</dbReference>
<protein>
    <recommendedName>
        <fullName evidence="6">PAS domain S-box protein</fullName>
    </recommendedName>
</protein>
<dbReference type="InterPro" id="IPR052155">
    <property type="entry name" value="Biofilm_reg_signaling"/>
</dbReference>
<dbReference type="InterPro" id="IPR013655">
    <property type="entry name" value="PAS_fold_3"/>
</dbReference>
<evidence type="ECO:0000259" key="2">
    <source>
        <dbReference type="PROSITE" id="PS50112"/>
    </source>
</evidence>
<evidence type="ECO:0000256" key="1">
    <source>
        <dbReference type="SAM" id="Coils"/>
    </source>
</evidence>
<dbReference type="SMART" id="SM00091">
    <property type="entry name" value="PAS"/>
    <property type="match status" value="2"/>
</dbReference>
<dbReference type="SUPFAM" id="SSF55785">
    <property type="entry name" value="PYP-like sensor domain (PAS domain)"/>
    <property type="match status" value="2"/>
</dbReference>
<dbReference type="GO" id="GO:0006355">
    <property type="term" value="P:regulation of DNA-templated transcription"/>
    <property type="evidence" value="ECO:0007669"/>
    <property type="project" value="InterPro"/>
</dbReference>
<dbReference type="InterPro" id="IPR000014">
    <property type="entry name" value="PAS"/>
</dbReference>
<dbReference type="InterPro" id="IPR035965">
    <property type="entry name" value="PAS-like_dom_sf"/>
</dbReference>
<evidence type="ECO:0008006" key="6">
    <source>
        <dbReference type="Google" id="ProtNLM"/>
    </source>
</evidence>
<evidence type="ECO:0000313" key="4">
    <source>
        <dbReference type="EMBL" id="KAG5461920.1"/>
    </source>
</evidence>
<accession>A0A8H7ZYY8</accession>
<gene>
    <name evidence="4" type="ORF">BJ554DRAFT_5816</name>
</gene>
<dbReference type="AlphaFoldDB" id="A0A8H7ZYY8"/>
<organism evidence="4 5">
    <name type="scientific">Olpidium bornovanus</name>
    <dbReference type="NCBI Taxonomy" id="278681"/>
    <lineage>
        <taxon>Eukaryota</taxon>
        <taxon>Fungi</taxon>
        <taxon>Fungi incertae sedis</taxon>
        <taxon>Olpidiomycota</taxon>
        <taxon>Olpidiomycotina</taxon>
        <taxon>Olpidiomycetes</taxon>
        <taxon>Olpidiales</taxon>
        <taxon>Olpidiaceae</taxon>
        <taxon>Olpidium</taxon>
    </lineage>
</organism>
<sequence>MESSLPQLHGVGEMPLTSKEWPSYYRLFCADGVTPLPEDHIPLLRAFRGEHVKDDLIVVESRNGRRTRLLCSGRAMYGKEGRKLGAVVVMRDMLREEAQEALQATEGKYQSLLQSINDALLATKTSGQIITWNAGAERIFGRSTEGALRLQFVDLLPKRLRAAHEERLAAHARDDTGPEFGRTIESVGCRVDGTEFPIEMSITTWEQSGTLYFAYIIRDISDRKRIEAVLEETRRKAENARQFAESVTTLVPNNIYIFDLRYMRCEYMNRSSMEFFGVSEGQTKNLDQSTLSFLHPDSHRAEYSTMADGSFLEFTLQIKHAGGELRWALFREGVFQRGENGEPIQIIGVMQDITALKQAEEELLKSKENLEKRVTERTAEVLQLAESIPIIVWQARADGKQVYLK</sequence>
<keyword evidence="5" id="KW-1185">Reference proteome</keyword>
<dbReference type="PROSITE" id="PS50112">
    <property type="entry name" value="PAS"/>
    <property type="match status" value="1"/>
</dbReference>
<dbReference type="SMART" id="SM00086">
    <property type="entry name" value="PAC"/>
    <property type="match status" value="3"/>
</dbReference>
<dbReference type="PANTHER" id="PTHR44757:SF2">
    <property type="entry name" value="BIOFILM ARCHITECTURE MAINTENANCE PROTEIN MBAA"/>
    <property type="match status" value="1"/>
</dbReference>
<dbReference type="PROSITE" id="PS50113">
    <property type="entry name" value="PAC"/>
    <property type="match status" value="2"/>
</dbReference>
<feature type="domain" description="PAS" evidence="2">
    <location>
        <begin position="105"/>
        <end position="145"/>
    </location>
</feature>
<dbReference type="OrthoDB" id="10266508at2759"/>
<dbReference type="Pfam" id="PF00989">
    <property type="entry name" value="PAS"/>
    <property type="match status" value="1"/>
</dbReference>
<reference evidence="4 5" key="1">
    <citation type="journal article" name="Sci. Rep.">
        <title>Genome-scale phylogenetic analyses confirm Olpidium as the closest living zoosporic fungus to the non-flagellated, terrestrial fungi.</title>
        <authorList>
            <person name="Chang Y."/>
            <person name="Rochon D."/>
            <person name="Sekimoto S."/>
            <person name="Wang Y."/>
            <person name="Chovatia M."/>
            <person name="Sandor L."/>
            <person name="Salamov A."/>
            <person name="Grigoriev I.V."/>
            <person name="Stajich J.E."/>
            <person name="Spatafora J.W."/>
        </authorList>
    </citation>
    <scope>NUCLEOTIDE SEQUENCE [LARGE SCALE GENOMIC DNA]</scope>
    <source>
        <strain evidence="4">S191</strain>
    </source>
</reference>
<dbReference type="Proteomes" id="UP000673691">
    <property type="component" value="Unassembled WGS sequence"/>
</dbReference>
<dbReference type="NCBIfam" id="TIGR00229">
    <property type="entry name" value="sensory_box"/>
    <property type="match status" value="2"/>
</dbReference>
<dbReference type="EMBL" id="JAEFCI010002911">
    <property type="protein sequence ID" value="KAG5461920.1"/>
    <property type="molecule type" value="Genomic_DNA"/>
</dbReference>
<comment type="caution">
    <text evidence="4">The sequence shown here is derived from an EMBL/GenBank/DDBJ whole genome shotgun (WGS) entry which is preliminary data.</text>
</comment>
<dbReference type="InterPro" id="IPR000700">
    <property type="entry name" value="PAS-assoc_C"/>
</dbReference>
<proteinExistence type="predicted"/>
<feature type="domain" description="PAC" evidence="3">
    <location>
        <begin position="182"/>
        <end position="232"/>
    </location>
</feature>
<feature type="coiled-coil region" evidence="1">
    <location>
        <begin position="353"/>
        <end position="380"/>
    </location>
</feature>
<dbReference type="PANTHER" id="PTHR44757">
    <property type="entry name" value="DIGUANYLATE CYCLASE DGCP"/>
    <property type="match status" value="1"/>
</dbReference>
<evidence type="ECO:0000259" key="3">
    <source>
        <dbReference type="PROSITE" id="PS50113"/>
    </source>
</evidence>
<dbReference type="Pfam" id="PF08447">
    <property type="entry name" value="PAS_3"/>
    <property type="match status" value="1"/>
</dbReference>
<evidence type="ECO:0000313" key="5">
    <source>
        <dbReference type="Proteomes" id="UP000673691"/>
    </source>
</evidence>
<dbReference type="InterPro" id="IPR013767">
    <property type="entry name" value="PAS_fold"/>
</dbReference>